<evidence type="ECO:0000256" key="4">
    <source>
        <dbReference type="ARBA" id="ARBA00022989"/>
    </source>
</evidence>
<keyword evidence="4 6" id="KW-1133">Transmembrane helix</keyword>
<comment type="subcellular location">
    <subcellularLocation>
        <location evidence="1">Membrane</location>
        <topology evidence="1">Multi-pass membrane protein</topology>
    </subcellularLocation>
</comment>
<proteinExistence type="predicted"/>
<protein>
    <recommendedName>
        <fullName evidence="7">ABC transmembrane type-1 domain-containing protein</fullName>
    </recommendedName>
</protein>
<gene>
    <name evidence="8" type="ORF">ACFSFW_17125</name>
</gene>
<dbReference type="InterPro" id="IPR000515">
    <property type="entry name" value="MetI-like"/>
</dbReference>
<organism evidence="8 9">
    <name type="scientific">Fredinandcohnia salidurans</name>
    <dbReference type="NCBI Taxonomy" id="2595041"/>
    <lineage>
        <taxon>Bacteria</taxon>
        <taxon>Bacillati</taxon>
        <taxon>Bacillota</taxon>
        <taxon>Bacilli</taxon>
        <taxon>Bacillales</taxon>
        <taxon>Bacillaceae</taxon>
        <taxon>Fredinandcohnia</taxon>
    </lineage>
</organism>
<dbReference type="PANTHER" id="PTHR43839">
    <property type="entry name" value="OPPC IN A BINDING PROTEIN-DEPENDENT TRANSPORT SYSTEM"/>
    <property type="match status" value="1"/>
</dbReference>
<dbReference type="Proteomes" id="UP001597227">
    <property type="component" value="Unassembled WGS sequence"/>
</dbReference>
<comment type="caution">
    <text evidence="8">The sequence shown here is derived from an EMBL/GenBank/DDBJ whole genome shotgun (WGS) entry which is preliminary data.</text>
</comment>
<dbReference type="EMBL" id="JBHUEK010000025">
    <property type="protein sequence ID" value="MFD1780390.1"/>
    <property type="molecule type" value="Genomic_DNA"/>
</dbReference>
<reference evidence="9" key="1">
    <citation type="journal article" date="2019" name="Int. J. Syst. Evol. Microbiol.">
        <title>The Global Catalogue of Microorganisms (GCM) 10K type strain sequencing project: providing services to taxonomists for standard genome sequencing and annotation.</title>
        <authorList>
            <consortium name="The Broad Institute Genomics Platform"/>
            <consortium name="The Broad Institute Genome Sequencing Center for Infectious Disease"/>
            <person name="Wu L."/>
            <person name="Ma J."/>
        </authorList>
    </citation>
    <scope>NUCLEOTIDE SEQUENCE [LARGE SCALE GENOMIC DNA]</scope>
    <source>
        <strain evidence="9">CCUG 15531</strain>
    </source>
</reference>
<evidence type="ECO:0000256" key="2">
    <source>
        <dbReference type="ARBA" id="ARBA00022448"/>
    </source>
</evidence>
<feature type="transmembrane region" description="Helical" evidence="6">
    <location>
        <begin position="82"/>
        <end position="102"/>
    </location>
</feature>
<evidence type="ECO:0000256" key="1">
    <source>
        <dbReference type="ARBA" id="ARBA00004141"/>
    </source>
</evidence>
<keyword evidence="3 6" id="KW-0812">Transmembrane</keyword>
<evidence type="ECO:0000256" key="3">
    <source>
        <dbReference type="ARBA" id="ARBA00022692"/>
    </source>
</evidence>
<name>A0ABW4MR52_9BACI</name>
<keyword evidence="5 6" id="KW-0472">Membrane</keyword>
<feature type="transmembrane region" description="Helical" evidence="6">
    <location>
        <begin position="326"/>
        <end position="347"/>
    </location>
</feature>
<dbReference type="InterPro" id="IPR035906">
    <property type="entry name" value="MetI-like_sf"/>
</dbReference>
<feature type="transmembrane region" description="Helical" evidence="6">
    <location>
        <begin position="270"/>
        <end position="290"/>
    </location>
</feature>
<dbReference type="RefSeq" id="WP_388040038.1">
    <property type="nucleotide sequence ID" value="NZ_JBHUEK010000025.1"/>
</dbReference>
<feature type="transmembrane region" description="Helical" evidence="6">
    <location>
        <begin position="6"/>
        <end position="29"/>
    </location>
</feature>
<dbReference type="PROSITE" id="PS50928">
    <property type="entry name" value="ABC_TM1"/>
    <property type="match status" value="1"/>
</dbReference>
<keyword evidence="9" id="KW-1185">Reference proteome</keyword>
<feature type="transmembrane region" description="Helical" evidence="6">
    <location>
        <begin position="114"/>
        <end position="132"/>
    </location>
</feature>
<evidence type="ECO:0000256" key="5">
    <source>
        <dbReference type="ARBA" id="ARBA00023136"/>
    </source>
</evidence>
<evidence type="ECO:0000256" key="6">
    <source>
        <dbReference type="SAM" id="Phobius"/>
    </source>
</evidence>
<evidence type="ECO:0000313" key="9">
    <source>
        <dbReference type="Proteomes" id="UP001597227"/>
    </source>
</evidence>
<evidence type="ECO:0000313" key="8">
    <source>
        <dbReference type="EMBL" id="MFD1780390.1"/>
    </source>
</evidence>
<dbReference type="SUPFAM" id="SSF161098">
    <property type="entry name" value="MetI-like"/>
    <property type="match status" value="1"/>
</dbReference>
<keyword evidence="2" id="KW-0813">Transport</keyword>
<dbReference type="Gene3D" id="1.10.3720.10">
    <property type="entry name" value="MetI-like"/>
    <property type="match status" value="1"/>
</dbReference>
<accession>A0ABW4MR52</accession>
<evidence type="ECO:0000259" key="7">
    <source>
        <dbReference type="PROSITE" id="PS50928"/>
    </source>
</evidence>
<sequence>MKNWSLWTGLVLLGFMIFISFVGPHLPFIDDTVPEHRMRFYDGGEIGRAPFPPSKEDPLGTDREARDILSMIVLGAKDTIKIIVFITLIRYIIAIPMAFLASTKKGIAYMVSNGWYSLFGSIPTIFAAILLLEIVPVGDLDNAVYWKVLLIALIEVGRVSYILSHEIYEVSQKEFVQASVTVGSTPLQLSVMHYLPSVSQSVVVNFFNDLARVTLLLGQLALFQYFIEHAIDYIPGGGTFHEDSGYNSVTGLFDWPGLLSAARYEVMKAVWIPLFPALALTLLLLTFQFLSEGFRKLFARQSSSEKNQTVRRLVERVGEAFVASKMVGAVTLIVFVVVVGTVMITGIEKETTEVTVPLEEEIQEVELPDFIADGRYESVNGRFVPTTEATTLKGGHYDKLSFLEQHMTKMSEREYETDMLVVYCRSIGAGRCEQPKFTYKEPVTTVEEAFYLLQEHLPTDVNIFETRKTKDTYVYNLSSSLMEESYSVSEPMGIGHIAVTFQITPENTIIEALVELGHR</sequence>
<dbReference type="PANTHER" id="PTHR43839:SF3">
    <property type="entry name" value="OLIGOPEPTIDE ABC TRANSPORTER, PERMEASE PROTEIN"/>
    <property type="match status" value="1"/>
</dbReference>
<feature type="domain" description="ABC transmembrane type-1" evidence="7">
    <location>
        <begin position="76"/>
        <end position="291"/>
    </location>
</feature>